<evidence type="ECO:0000256" key="2">
    <source>
        <dbReference type="HAMAP-Rule" id="MF_01139"/>
    </source>
</evidence>
<dbReference type="Pfam" id="PF01255">
    <property type="entry name" value="Prenyltransf"/>
    <property type="match status" value="1"/>
</dbReference>
<dbReference type="SUPFAM" id="SSF64005">
    <property type="entry name" value="Undecaprenyl diphosphate synthase"/>
    <property type="match status" value="1"/>
</dbReference>
<keyword evidence="1 2" id="KW-0808">Transferase</keyword>
<comment type="function">
    <text evidence="2">Catalyzes the condensation of isopentenyl diphosphate (IPP) with allylic pyrophosphates generating different type of terpenoids.</text>
</comment>
<dbReference type="GO" id="GO:0008834">
    <property type="term" value="F:ditrans,polycis-undecaprenyl-diphosphate synthase [(2E,6E)-farnesyl-diphosphate specific] activity"/>
    <property type="evidence" value="ECO:0007669"/>
    <property type="project" value="TreeGrafter"/>
</dbReference>
<comment type="similarity">
    <text evidence="2">Belongs to the UPP synthase family.</text>
</comment>
<feature type="binding site" evidence="2">
    <location>
        <begin position="201"/>
        <end position="203"/>
    </location>
    <ligand>
        <name>substrate</name>
    </ligand>
</feature>
<name>A0A212R765_9PROT</name>
<comment type="cofactor">
    <cofactor evidence="2">
        <name>Mg(2+)</name>
        <dbReference type="ChEBI" id="CHEBI:18420"/>
    </cofactor>
    <text evidence="2">Binds 2 magnesium ions per subunit.</text>
</comment>
<dbReference type="HAMAP" id="MF_01139">
    <property type="entry name" value="ISPT"/>
    <property type="match status" value="1"/>
</dbReference>
<dbReference type="InterPro" id="IPR018520">
    <property type="entry name" value="UPP_synth-like_CS"/>
</dbReference>
<feature type="binding site" evidence="2">
    <location>
        <position position="44"/>
    </location>
    <ligand>
        <name>substrate</name>
    </ligand>
</feature>
<feature type="binding site" evidence="2">
    <location>
        <position position="27"/>
    </location>
    <ligand>
        <name>Mg(2+)</name>
        <dbReference type="ChEBI" id="CHEBI:18420"/>
    </ligand>
</feature>
<feature type="binding site" evidence="2">
    <location>
        <position position="76"/>
    </location>
    <ligand>
        <name>substrate</name>
    </ligand>
</feature>
<feature type="active site" evidence="2">
    <location>
        <position position="27"/>
    </location>
</feature>
<dbReference type="NCBIfam" id="TIGR00055">
    <property type="entry name" value="uppS"/>
    <property type="match status" value="1"/>
</dbReference>
<dbReference type="PROSITE" id="PS01066">
    <property type="entry name" value="UPP_SYNTHASE"/>
    <property type="match status" value="1"/>
</dbReference>
<dbReference type="AlphaFoldDB" id="A0A212R765"/>
<gene>
    <name evidence="3" type="ORF">SAMN07250955_106111</name>
</gene>
<accession>A0A212R765</accession>
<dbReference type="GO" id="GO:0000287">
    <property type="term" value="F:magnesium ion binding"/>
    <property type="evidence" value="ECO:0007669"/>
    <property type="project" value="UniProtKB-UniRule"/>
</dbReference>
<reference evidence="3 4" key="1">
    <citation type="submission" date="2017-06" db="EMBL/GenBank/DDBJ databases">
        <authorList>
            <person name="Kim H.J."/>
            <person name="Triplett B.A."/>
        </authorList>
    </citation>
    <scope>NUCLEOTIDE SEQUENCE [LARGE SCALE GENOMIC DNA]</scope>
    <source>
        <strain evidence="3 4">B29T1</strain>
    </source>
</reference>
<keyword evidence="4" id="KW-1185">Reference proteome</keyword>
<feature type="binding site" evidence="2">
    <location>
        <position position="32"/>
    </location>
    <ligand>
        <name>substrate</name>
    </ligand>
</feature>
<dbReference type="FunFam" id="3.40.1180.10:FF:000001">
    <property type="entry name" value="(2E,6E)-farnesyl-diphosphate-specific ditrans,polycis-undecaprenyl-diphosphate synthase"/>
    <property type="match status" value="1"/>
</dbReference>
<dbReference type="InterPro" id="IPR036424">
    <property type="entry name" value="UPP_synth-like_sf"/>
</dbReference>
<dbReference type="EC" id="2.5.1.-" evidence="2"/>
<comment type="subunit">
    <text evidence="2">Homodimer.</text>
</comment>
<evidence type="ECO:0000313" key="4">
    <source>
        <dbReference type="Proteomes" id="UP000197065"/>
    </source>
</evidence>
<dbReference type="GO" id="GO:0016094">
    <property type="term" value="P:polyprenol biosynthetic process"/>
    <property type="evidence" value="ECO:0007669"/>
    <property type="project" value="TreeGrafter"/>
</dbReference>
<sequence length="249" mass="28067">MAHNKLIGTVDAQGTGRLPTHLAIIMDGNRRWAKARHLPAAAGHRAGAKAVQRTVEACADRGIRYLTLYAFSSENWGRPRDEVGELMNLMRHYLRNELERLHENGVRVRMIGERERFDPDILDMIARAEERTRGNLRLDLVVALNYGARAELARAARQLAQRAAAGLIDVAAINEDALASALHTSGLPDPDLLIRTGGERRISNFLLWQMAYTEFLFLDVGWPDFGEKDLELALADYARRERRYGVDAR</sequence>
<evidence type="ECO:0000256" key="1">
    <source>
        <dbReference type="ARBA" id="ARBA00022679"/>
    </source>
</evidence>
<dbReference type="PANTHER" id="PTHR10291:SF0">
    <property type="entry name" value="DEHYDRODOLICHYL DIPHOSPHATE SYNTHASE 2"/>
    <property type="match status" value="1"/>
</dbReference>
<feature type="binding site" evidence="2">
    <location>
        <position position="78"/>
    </location>
    <ligand>
        <name>substrate</name>
    </ligand>
</feature>
<feature type="binding site" evidence="2">
    <location>
        <begin position="28"/>
        <end position="31"/>
    </location>
    <ligand>
        <name>substrate</name>
    </ligand>
</feature>
<dbReference type="PANTHER" id="PTHR10291">
    <property type="entry name" value="DEHYDRODOLICHYL DIPHOSPHATE SYNTHASE FAMILY MEMBER"/>
    <property type="match status" value="1"/>
</dbReference>
<dbReference type="Proteomes" id="UP000197065">
    <property type="component" value="Unassembled WGS sequence"/>
</dbReference>
<comment type="caution">
    <text evidence="2">Lacks conserved residue(s) required for the propagation of feature annotation.</text>
</comment>
<dbReference type="EMBL" id="FYEH01000006">
    <property type="protein sequence ID" value="SNB68002.1"/>
    <property type="molecule type" value="Genomic_DNA"/>
</dbReference>
<evidence type="ECO:0000313" key="3">
    <source>
        <dbReference type="EMBL" id="SNB68002.1"/>
    </source>
</evidence>
<protein>
    <recommendedName>
        <fullName evidence="2">Isoprenyl transferase</fullName>
        <ecNumber evidence="2">2.5.1.-</ecNumber>
    </recommendedName>
</protein>
<proteinExistence type="inferred from homology"/>
<dbReference type="GO" id="GO:0005829">
    <property type="term" value="C:cytosol"/>
    <property type="evidence" value="ECO:0007669"/>
    <property type="project" value="TreeGrafter"/>
</dbReference>
<organism evidence="3 4">
    <name type="scientific">Arboricoccus pini</name>
    <dbReference type="NCBI Taxonomy" id="1963835"/>
    <lineage>
        <taxon>Bacteria</taxon>
        <taxon>Pseudomonadati</taxon>
        <taxon>Pseudomonadota</taxon>
        <taxon>Alphaproteobacteria</taxon>
        <taxon>Geminicoccales</taxon>
        <taxon>Geminicoccaceae</taxon>
        <taxon>Arboricoccus</taxon>
    </lineage>
</organism>
<dbReference type="Gene3D" id="3.40.1180.10">
    <property type="entry name" value="Decaprenyl diphosphate synthase-like"/>
    <property type="match status" value="1"/>
</dbReference>
<feature type="binding site" evidence="2">
    <location>
        <position position="195"/>
    </location>
    <ligand>
        <name>substrate</name>
    </ligand>
</feature>
<dbReference type="CDD" id="cd00475">
    <property type="entry name" value="Cis_IPPS"/>
    <property type="match status" value="1"/>
</dbReference>
<feature type="binding site" evidence="2">
    <location>
        <begin position="72"/>
        <end position="74"/>
    </location>
    <ligand>
        <name>substrate</name>
    </ligand>
</feature>
<dbReference type="InterPro" id="IPR001441">
    <property type="entry name" value="UPP_synth-like"/>
</dbReference>
<keyword evidence="2" id="KW-0460">Magnesium</keyword>
<feature type="active site" description="Proton acceptor" evidence="2">
    <location>
        <position position="75"/>
    </location>
</feature>
<keyword evidence="2" id="KW-0479">Metal-binding</keyword>
<feature type="binding site" evidence="2">
    <location>
        <position position="214"/>
    </location>
    <ligand>
        <name>Mg(2+)</name>
        <dbReference type="ChEBI" id="CHEBI:18420"/>
    </ligand>
</feature>